<feature type="region of interest" description="Disordered" evidence="1">
    <location>
        <begin position="1"/>
        <end position="32"/>
    </location>
</feature>
<evidence type="ECO:0000313" key="2">
    <source>
        <dbReference type="EMBL" id="CAE7367895.1"/>
    </source>
</evidence>
<organism evidence="2 3">
    <name type="scientific">Symbiodinium pilosum</name>
    <name type="common">Dinoflagellate</name>
    <dbReference type="NCBI Taxonomy" id="2952"/>
    <lineage>
        <taxon>Eukaryota</taxon>
        <taxon>Sar</taxon>
        <taxon>Alveolata</taxon>
        <taxon>Dinophyceae</taxon>
        <taxon>Suessiales</taxon>
        <taxon>Symbiodiniaceae</taxon>
        <taxon>Symbiodinium</taxon>
    </lineage>
</organism>
<proteinExistence type="predicted"/>
<reference evidence="2" key="1">
    <citation type="submission" date="2021-02" db="EMBL/GenBank/DDBJ databases">
        <authorList>
            <person name="Dougan E. K."/>
            <person name="Rhodes N."/>
            <person name="Thang M."/>
            <person name="Chan C."/>
        </authorList>
    </citation>
    <scope>NUCLEOTIDE SEQUENCE</scope>
</reference>
<feature type="non-terminal residue" evidence="2">
    <location>
        <position position="86"/>
    </location>
</feature>
<protein>
    <submittedName>
        <fullName evidence="2">Uncharacterized protein</fullName>
    </submittedName>
</protein>
<sequence>MGIMSIYDPEKRQGSKKVGGLTRSSSATPAQLAARGSLTELLPALGSEVPPADVLRDEMRDFSLKDRVSAADVFTARWALQRKAAE</sequence>
<gene>
    <name evidence="2" type="ORF">SPIL2461_LOCUS8910</name>
</gene>
<evidence type="ECO:0000256" key="1">
    <source>
        <dbReference type="SAM" id="MobiDB-lite"/>
    </source>
</evidence>
<name>A0A812PS55_SYMPI</name>
<dbReference type="EMBL" id="CAJNIZ010014936">
    <property type="protein sequence ID" value="CAE7367895.1"/>
    <property type="molecule type" value="Genomic_DNA"/>
</dbReference>
<dbReference type="OrthoDB" id="10434636at2759"/>
<comment type="caution">
    <text evidence="2">The sequence shown here is derived from an EMBL/GenBank/DDBJ whole genome shotgun (WGS) entry which is preliminary data.</text>
</comment>
<feature type="non-terminal residue" evidence="2">
    <location>
        <position position="1"/>
    </location>
</feature>
<evidence type="ECO:0000313" key="3">
    <source>
        <dbReference type="Proteomes" id="UP000649617"/>
    </source>
</evidence>
<keyword evidence="3" id="KW-1185">Reference proteome</keyword>
<dbReference type="Proteomes" id="UP000649617">
    <property type="component" value="Unassembled WGS sequence"/>
</dbReference>
<dbReference type="AlphaFoldDB" id="A0A812PS55"/>
<accession>A0A812PS55</accession>